<organism evidence="1 2">
    <name type="scientific">Anopheles dirus</name>
    <dbReference type="NCBI Taxonomy" id="7168"/>
    <lineage>
        <taxon>Eukaryota</taxon>
        <taxon>Metazoa</taxon>
        <taxon>Ecdysozoa</taxon>
        <taxon>Arthropoda</taxon>
        <taxon>Hexapoda</taxon>
        <taxon>Insecta</taxon>
        <taxon>Pterygota</taxon>
        <taxon>Neoptera</taxon>
        <taxon>Endopterygota</taxon>
        <taxon>Diptera</taxon>
        <taxon>Nematocera</taxon>
        <taxon>Culicoidea</taxon>
        <taxon>Culicidae</taxon>
        <taxon>Anophelinae</taxon>
        <taxon>Anopheles</taxon>
    </lineage>
</organism>
<dbReference type="EnsemblMetazoa" id="ADIR014343-RA">
    <property type="protein sequence ID" value="ADIR014343-PA"/>
    <property type="gene ID" value="ADIR014343"/>
</dbReference>
<accession>A0A182NWT3</accession>
<sequence>MRLGKLKKMTVALTSLKILWKFAKQFTPMNAVRWQVLAMSINILKSEILWKMDLAESEHALLELEVTKFQNVIPIPK</sequence>
<reference evidence="2" key="1">
    <citation type="submission" date="2013-03" db="EMBL/GenBank/DDBJ databases">
        <title>The Genome Sequence of Anopheles dirus WRAIR2.</title>
        <authorList>
            <consortium name="The Broad Institute Genomics Platform"/>
            <person name="Neafsey D.E."/>
            <person name="Walton C."/>
            <person name="Walker B."/>
            <person name="Young S.K."/>
            <person name="Zeng Q."/>
            <person name="Gargeya S."/>
            <person name="Fitzgerald M."/>
            <person name="Haas B."/>
            <person name="Abouelleil A."/>
            <person name="Allen A.W."/>
            <person name="Alvarado L."/>
            <person name="Arachchi H.M."/>
            <person name="Berlin A.M."/>
            <person name="Chapman S.B."/>
            <person name="Gainer-Dewar J."/>
            <person name="Goldberg J."/>
            <person name="Griggs A."/>
            <person name="Gujja S."/>
            <person name="Hansen M."/>
            <person name="Howarth C."/>
            <person name="Imamovic A."/>
            <person name="Ireland A."/>
            <person name="Larimer J."/>
            <person name="McCowan C."/>
            <person name="Murphy C."/>
            <person name="Pearson M."/>
            <person name="Poon T.W."/>
            <person name="Priest M."/>
            <person name="Roberts A."/>
            <person name="Saif S."/>
            <person name="Shea T."/>
            <person name="Sisk P."/>
            <person name="Sykes S."/>
            <person name="Wortman J."/>
            <person name="Nusbaum C."/>
            <person name="Birren B."/>
        </authorList>
    </citation>
    <scope>NUCLEOTIDE SEQUENCE [LARGE SCALE GENOMIC DNA]</scope>
    <source>
        <strain evidence="2">WRAIR2</strain>
    </source>
</reference>
<reference evidence="1" key="2">
    <citation type="submission" date="2020-05" db="UniProtKB">
        <authorList>
            <consortium name="EnsemblMetazoa"/>
        </authorList>
    </citation>
    <scope>IDENTIFICATION</scope>
    <source>
        <strain evidence="1">WRAIR2</strain>
    </source>
</reference>
<dbReference type="VEuPathDB" id="VectorBase:ADIR014343"/>
<evidence type="ECO:0000313" key="1">
    <source>
        <dbReference type="EnsemblMetazoa" id="ADIR014343-PA"/>
    </source>
</evidence>
<dbReference type="Proteomes" id="UP000075884">
    <property type="component" value="Unassembled WGS sequence"/>
</dbReference>
<protein>
    <submittedName>
        <fullName evidence="1">Uncharacterized protein</fullName>
    </submittedName>
</protein>
<name>A0A182NWT3_9DIPT</name>
<dbReference type="AlphaFoldDB" id="A0A182NWT3"/>
<proteinExistence type="predicted"/>
<evidence type="ECO:0000313" key="2">
    <source>
        <dbReference type="Proteomes" id="UP000075884"/>
    </source>
</evidence>
<keyword evidence="2" id="KW-1185">Reference proteome</keyword>